<name>M1PCY9_DESSD</name>
<dbReference type="AlphaFoldDB" id="M1PCY9"/>
<evidence type="ECO:0000313" key="1">
    <source>
        <dbReference type="EMBL" id="AGF77620.1"/>
    </source>
</evidence>
<organism evidence="1 2">
    <name type="scientific">Desulfocapsa sulfexigens (strain DSM 10523 / SB164P1)</name>
    <dbReference type="NCBI Taxonomy" id="1167006"/>
    <lineage>
        <taxon>Bacteria</taxon>
        <taxon>Pseudomonadati</taxon>
        <taxon>Thermodesulfobacteriota</taxon>
        <taxon>Desulfobulbia</taxon>
        <taxon>Desulfobulbales</taxon>
        <taxon>Desulfocapsaceae</taxon>
        <taxon>Desulfocapsa</taxon>
    </lineage>
</organism>
<reference evidence="2" key="1">
    <citation type="journal article" date="2013" name="Stand. Genomic Sci.">
        <title>Complete genome sequence of Desulfocapsa sulfexigens, a marine deltaproteobacterium specialized in disproportionating inorganic sulfur compounds.</title>
        <authorList>
            <person name="Finster K.W."/>
            <person name="Kjeldsen K.U."/>
            <person name="Kube M."/>
            <person name="Reinhardt R."/>
            <person name="Mussmann M."/>
            <person name="Amann R."/>
            <person name="Schreiber L."/>
        </authorList>
    </citation>
    <scope>NUCLEOTIDE SEQUENCE [LARGE SCALE GENOMIC DNA]</scope>
    <source>
        <strain evidence="2">DSM 10523 / SB164P1</strain>
    </source>
</reference>
<gene>
    <name evidence="1" type="ordered locus">UWK_01048</name>
</gene>
<proteinExistence type="predicted"/>
<protein>
    <submittedName>
        <fullName evidence="1">Uncharacterized protein</fullName>
    </submittedName>
</protein>
<evidence type="ECO:0000313" key="2">
    <source>
        <dbReference type="Proteomes" id="UP000011721"/>
    </source>
</evidence>
<dbReference type="Proteomes" id="UP000011721">
    <property type="component" value="Chromosome"/>
</dbReference>
<dbReference type="KEGG" id="dsf:UWK_01048"/>
<keyword evidence="2" id="KW-1185">Reference proteome</keyword>
<dbReference type="HOGENOM" id="CLU_3042784_0_0_7"/>
<sequence>MSLPPEVVMANSRWPRVCRGFNLAMKKTFYLNRVLYTLDEGFFMGAPFLALPYP</sequence>
<dbReference type="EMBL" id="CP003985">
    <property type="protein sequence ID" value="AGF77620.1"/>
    <property type="molecule type" value="Genomic_DNA"/>
</dbReference>
<accession>M1PCY9</accession>